<keyword evidence="3" id="KW-1185">Reference proteome</keyword>
<dbReference type="RefSeq" id="WP_404629618.1">
    <property type="nucleotide sequence ID" value="NZ_JADIKM010000001.1"/>
</dbReference>
<dbReference type="Proteomes" id="UP001620460">
    <property type="component" value="Unassembled WGS sequence"/>
</dbReference>
<dbReference type="EMBL" id="JADIKM010000001">
    <property type="protein sequence ID" value="MFK2902492.1"/>
    <property type="molecule type" value="Genomic_DNA"/>
</dbReference>
<evidence type="ECO:0000313" key="3">
    <source>
        <dbReference type="Proteomes" id="UP001620460"/>
    </source>
</evidence>
<proteinExistence type="predicted"/>
<name>A0ABW8JMZ9_9GAMM</name>
<organism evidence="2 3">
    <name type="scientific">Dyella ginsengisoli</name>
    <dbReference type="NCBI Taxonomy" id="363848"/>
    <lineage>
        <taxon>Bacteria</taxon>
        <taxon>Pseudomonadati</taxon>
        <taxon>Pseudomonadota</taxon>
        <taxon>Gammaproteobacteria</taxon>
        <taxon>Lysobacterales</taxon>
        <taxon>Rhodanobacteraceae</taxon>
        <taxon>Dyella</taxon>
    </lineage>
</organism>
<accession>A0ABW8JMZ9</accession>
<evidence type="ECO:0008006" key="4">
    <source>
        <dbReference type="Google" id="ProtNLM"/>
    </source>
</evidence>
<feature type="transmembrane region" description="Helical" evidence="1">
    <location>
        <begin position="31"/>
        <end position="50"/>
    </location>
</feature>
<sequence>MPLGKLSLRLGIALAAMPASLLLAGLLHSDYLLGLFVPALVLAILYWIDLHAALGEADSDAPGVRAACRTLAVPGLVIGLWLSALPIFAAVDACRAARTGSLAQAGFSPGALVFLALALVCGVLLIRGAWRRATGRSVGLSWFHVTFDDTHVHLDVHPPGRPAWQDTFPWSAIVRVCFKDEGPYASDGLYIFTTLRPESFVIPTEADGGDALFVALFERGYFPDEVFRQAISSTDGGFYCWPTLEREAGAR</sequence>
<reference evidence="2 3" key="1">
    <citation type="submission" date="2020-10" db="EMBL/GenBank/DDBJ databases">
        <title>Phylogeny of dyella-like bacteria.</title>
        <authorList>
            <person name="Fu J."/>
        </authorList>
    </citation>
    <scope>NUCLEOTIDE SEQUENCE [LARGE SCALE GENOMIC DNA]</scope>
    <source>
        <strain evidence="2 3">Gsoil3046</strain>
    </source>
</reference>
<feature type="transmembrane region" description="Helical" evidence="1">
    <location>
        <begin position="7"/>
        <end position="25"/>
    </location>
</feature>
<keyword evidence="1" id="KW-1133">Transmembrane helix</keyword>
<feature type="transmembrane region" description="Helical" evidence="1">
    <location>
        <begin position="111"/>
        <end position="130"/>
    </location>
</feature>
<evidence type="ECO:0000256" key="1">
    <source>
        <dbReference type="SAM" id="Phobius"/>
    </source>
</evidence>
<gene>
    <name evidence="2" type="ORF">ISP17_00840</name>
</gene>
<keyword evidence="1" id="KW-0812">Transmembrane</keyword>
<protein>
    <recommendedName>
        <fullName evidence="4">Transmembrane protein</fullName>
    </recommendedName>
</protein>
<feature type="transmembrane region" description="Helical" evidence="1">
    <location>
        <begin position="71"/>
        <end position="91"/>
    </location>
</feature>
<keyword evidence="1" id="KW-0472">Membrane</keyword>
<comment type="caution">
    <text evidence="2">The sequence shown here is derived from an EMBL/GenBank/DDBJ whole genome shotgun (WGS) entry which is preliminary data.</text>
</comment>
<evidence type="ECO:0000313" key="2">
    <source>
        <dbReference type="EMBL" id="MFK2902492.1"/>
    </source>
</evidence>